<reference evidence="2" key="1">
    <citation type="submission" date="2021-02" db="EMBL/GenBank/DDBJ databases">
        <authorList>
            <person name="Nowell W R."/>
        </authorList>
    </citation>
    <scope>NUCLEOTIDE SEQUENCE</scope>
</reference>
<dbReference type="EMBL" id="CAJNOK010035469">
    <property type="protein sequence ID" value="CAF1513626.1"/>
    <property type="molecule type" value="Genomic_DNA"/>
</dbReference>
<gene>
    <name evidence="1" type="ORF">OVA965_LOCUS37481</name>
    <name evidence="2" type="ORF">TMI583_LOCUS38567</name>
</gene>
<dbReference type="AlphaFoldDB" id="A0A8S2TQ73"/>
<organism evidence="2 3">
    <name type="scientific">Didymodactylos carnosus</name>
    <dbReference type="NCBI Taxonomy" id="1234261"/>
    <lineage>
        <taxon>Eukaryota</taxon>
        <taxon>Metazoa</taxon>
        <taxon>Spiralia</taxon>
        <taxon>Gnathifera</taxon>
        <taxon>Rotifera</taxon>
        <taxon>Eurotatoria</taxon>
        <taxon>Bdelloidea</taxon>
        <taxon>Philodinida</taxon>
        <taxon>Philodinidae</taxon>
        <taxon>Didymodactylos</taxon>
    </lineage>
</organism>
<comment type="caution">
    <text evidence="2">The sequence shown here is derived from an EMBL/GenBank/DDBJ whole genome shotgun (WGS) entry which is preliminary data.</text>
</comment>
<evidence type="ECO:0000313" key="3">
    <source>
        <dbReference type="Proteomes" id="UP000682733"/>
    </source>
</evidence>
<dbReference type="Proteomes" id="UP000682733">
    <property type="component" value="Unassembled WGS sequence"/>
</dbReference>
<protein>
    <submittedName>
        <fullName evidence="2">Uncharacterized protein</fullName>
    </submittedName>
</protein>
<sequence length="32" mass="3404">FRETDAATKAVNHSIKTKGFVGYTSLTANGFA</sequence>
<feature type="non-terminal residue" evidence="2">
    <location>
        <position position="1"/>
    </location>
</feature>
<evidence type="ECO:0000313" key="1">
    <source>
        <dbReference type="EMBL" id="CAF1513626.1"/>
    </source>
</evidence>
<proteinExistence type="predicted"/>
<dbReference type="Proteomes" id="UP000677228">
    <property type="component" value="Unassembled WGS sequence"/>
</dbReference>
<accession>A0A8S2TQ73</accession>
<evidence type="ECO:0000313" key="2">
    <source>
        <dbReference type="EMBL" id="CAF4301224.1"/>
    </source>
</evidence>
<dbReference type="EMBL" id="CAJOBA010057555">
    <property type="protein sequence ID" value="CAF4301224.1"/>
    <property type="molecule type" value="Genomic_DNA"/>
</dbReference>
<name>A0A8S2TQ73_9BILA</name>